<dbReference type="SUPFAM" id="SSF46785">
    <property type="entry name" value="Winged helix' DNA-binding domain"/>
    <property type="match status" value="1"/>
</dbReference>
<dbReference type="AlphaFoldDB" id="A0A6N9Z690"/>
<dbReference type="PROSITE" id="PS50949">
    <property type="entry name" value="HTH_GNTR"/>
    <property type="match status" value="1"/>
</dbReference>
<evidence type="ECO:0000313" key="6">
    <source>
        <dbReference type="Proteomes" id="UP000469194"/>
    </source>
</evidence>
<evidence type="ECO:0000256" key="1">
    <source>
        <dbReference type="ARBA" id="ARBA00023015"/>
    </source>
</evidence>
<dbReference type="Gene3D" id="1.10.10.10">
    <property type="entry name" value="Winged helix-like DNA-binding domain superfamily/Winged helix DNA-binding domain"/>
    <property type="match status" value="1"/>
</dbReference>
<keyword evidence="2" id="KW-0238">DNA-binding</keyword>
<dbReference type="PRINTS" id="PR00035">
    <property type="entry name" value="HTHGNTR"/>
</dbReference>
<dbReference type="Pfam" id="PF00392">
    <property type="entry name" value="GntR"/>
    <property type="match status" value="1"/>
</dbReference>
<dbReference type="EMBL" id="WHZW01000017">
    <property type="protein sequence ID" value="NEG90021.1"/>
    <property type="molecule type" value="Genomic_DNA"/>
</dbReference>
<dbReference type="PANTHER" id="PTHR44846:SF1">
    <property type="entry name" value="MANNOSYL-D-GLYCERATE TRANSPORT_METABOLISM SYSTEM REPRESSOR MNGR-RELATED"/>
    <property type="match status" value="1"/>
</dbReference>
<keyword evidence="6" id="KW-1185">Reference proteome</keyword>
<dbReference type="SUPFAM" id="SSF64288">
    <property type="entry name" value="Chorismate lyase-like"/>
    <property type="match status" value="1"/>
</dbReference>
<feature type="domain" description="HTH gntR-type" evidence="4">
    <location>
        <begin position="18"/>
        <end position="86"/>
    </location>
</feature>
<evidence type="ECO:0000256" key="2">
    <source>
        <dbReference type="ARBA" id="ARBA00023125"/>
    </source>
</evidence>
<dbReference type="Proteomes" id="UP000469194">
    <property type="component" value="Unassembled WGS sequence"/>
</dbReference>
<gene>
    <name evidence="5" type="ORF">GFD25_08510</name>
</gene>
<dbReference type="RefSeq" id="WP_163231874.1">
    <property type="nucleotide sequence ID" value="NZ_WHZW01000017.1"/>
</dbReference>
<dbReference type="InterPro" id="IPR011663">
    <property type="entry name" value="UTRA"/>
</dbReference>
<organism evidence="5 6">
    <name type="scientific">Bifidobacterium aerophilum</name>
    <dbReference type="NCBI Taxonomy" id="1798155"/>
    <lineage>
        <taxon>Bacteria</taxon>
        <taxon>Bacillati</taxon>
        <taxon>Actinomycetota</taxon>
        <taxon>Actinomycetes</taxon>
        <taxon>Bifidobacteriales</taxon>
        <taxon>Bifidobacteriaceae</taxon>
        <taxon>Bifidobacterium</taxon>
    </lineage>
</organism>
<sequence>MEPNEIVERLQLSMDAALPLYEQMTSALRQQIRSGALAPGDKLPTENALVDALHVSRTTVRQAMDQLVDEGLVIRHRGRGSFVASPKMKRTIGGLYNFTENMRELGAEPSSVVLVNEVVDLDAEADASSGAAGNVPSPAPAVIRERLRLPASQRQVFHLKRLRCADGNPVLLEDTYIPYYLCAGVEQGDFAHDSLYQALSTRYALNLYHATETIAAIAIDKAEAQLLECAPKTPGYRITRVSNLDSGLIYEFTSSVTNAEKCEFQLELYSNTAKARKPMAFQRHVSL</sequence>
<evidence type="ECO:0000259" key="4">
    <source>
        <dbReference type="PROSITE" id="PS50949"/>
    </source>
</evidence>
<dbReference type="CDD" id="cd07377">
    <property type="entry name" value="WHTH_GntR"/>
    <property type="match status" value="1"/>
</dbReference>
<keyword evidence="1" id="KW-0805">Transcription regulation</keyword>
<dbReference type="Pfam" id="PF07702">
    <property type="entry name" value="UTRA"/>
    <property type="match status" value="1"/>
</dbReference>
<name>A0A6N9Z690_9BIFI</name>
<dbReference type="SMART" id="SM00345">
    <property type="entry name" value="HTH_GNTR"/>
    <property type="match status" value="1"/>
</dbReference>
<reference evidence="5 6" key="1">
    <citation type="submission" date="2019-10" db="EMBL/GenBank/DDBJ databases">
        <title>Bifidobacterium from non-human primates.</title>
        <authorList>
            <person name="Modesto M."/>
        </authorList>
    </citation>
    <scope>NUCLEOTIDE SEQUENCE [LARGE SCALE GENOMIC DNA]</scope>
    <source>
        <strain evidence="5 6">TRE17</strain>
    </source>
</reference>
<comment type="caution">
    <text evidence="5">The sequence shown here is derived from an EMBL/GenBank/DDBJ whole genome shotgun (WGS) entry which is preliminary data.</text>
</comment>
<dbReference type="GO" id="GO:0003677">
    <property type="term" value="F:DNA binding"/>
    <property type="evidence" value="ECO:0007669"/>
    <property type="project" value="UniProtKB-KW"/>
</dbReference>
<protein>
    <submittedName>
        <fullName evidence="5">UTRA domain-containing protein</fullName>
    </submittedName>
</protein>
<dbReference type="GO" id="GO:0045892">
    <property type="term" value="P:negative regulation of DNA-templated transcription"/>
    <property type="evidence" value="ECO:0007669"/>
    <property type="project" value="TreeGrafter"/>
</dbReference>
<evidence type="ECO:0000313" key="5">
    <source>
        <dbReference type="EMBL" id="NEG90021.1"/>
    </source>
</evidence>
<dbReference type="InterPro" id="IPR036388">
    <property type="entry name" value="WH-like_DNA-bd_sf"/>
</dbReference>
<dbReference type="GO" id="GO:0003700">
    <property type="term" value="F:DNA-binding transcription factor activity"/>
    <property type="evidence" value="ECO:0007669"/>
    <property type="project" value="InterPro"/>
</dbReference>
<evidence type="ECO:0000256" key="3">
    <source>
        <dbReference type="ARBA" id="ARBA00023163"/>
    </source>
</evidence>
<dbReference type="SMART" id="SM00866">
    <property type="entry name" value="UTRA"/>
    <property type="match status" value="1"/>
</dbReference>
<keyword evidence="3" id="KW-0804">Transcription</keyword>
<dbReference type="InterPro" id="IPR050679">
    <property type="entry name" value="Bact_HTH_transcr_reg"/>
</dbReference>
<dbReference type="PANTHER" id="PTHR44846">
    <property type="entry name" value="MANNOSYL-D-GLYCERATE TRANSPORT/METABOLISM SYSTEM REPRESSOR MNGR-RELATED"/>
    <property type="match status" value="1"/>
</dbReference>
<accession>A0A6N9Z690</accession>
<dbReference type="Gene3D" id="3.40.1410.10">
    <property type="entry name" value="Chorismate lyase-like"/>
    <property type="match status" value="1"/>
</dbReference>
<dbReference type="InterPro" id="IPR036390">
    <property type="entry name" value="WH_DNA-bd_sf"/>
</dbReference>
<dbReference type="FunFam" id="1.10.10.10:FF:000079">
    <property type="entry name" value="GntR family transcriptional regulator"/>
    <property type="match status" value="1"/>
</dbReference>
<dbReference type="InterPro" id="IPR028978">
    <property type="entry name" value="Chorismate_lyase_/UTRA_dom_sf"/>
</dbReference>
<proteinExistence type="predicted"/>
<dbReference type="InterPro" id="IPR000524">
    <property type="entry name" value="Tscrpt_reg_HTH_GntR"/>
</dbReference>